<name>U1N7A4_9EURY</name>
<dbReference type="HOGENOM" id="CLU_3178526_0_0_2"/>
<evidence type="ECO:0000313" key="1">
    <source>
        <dbReference type="EMBL" id="ERG92575.1"/>
    </source>
</evidence>
<dbReference type="AlphaFoldDB" id="U1N7A4"/>
<reference evidence="1 2" key="1">
    <citation type="journal article" date="2013" name="PLoS ONE">
        <title>Assembly-driven community genomics of a hypersaline microbial ecosystem.</title>
        <authorList>
            <person name="Podell S."/>
            <person name="Ugalde J.A."/>
            <person name="Narasingarao P."/>
            <person name="Banfield J.F."/>
            <person name="Heidelberg K.B."/>
            <person name="Allen E.E."/>
        </authorList>
    </citation>
    <scope>NUCLEOTIDE SEQUENCE [LARGE SCALE GENOMIC DNA]</scope>
    <source>
        <strain evidence="2">J07HQW1</strain>
    </source>
</reference>
<gene>
    <name evidence="1" type="ORF">J07HQW1_02619</name>
</gene>
<accession>U1N7A4</accession>
<sequence>MLTVLIIANISVLSSVGAVTAQQNNTTVTAIATTTTTATATATATG</sequence>
<proteinExistence type="predicted"/>
<evidence type="ECO:0000313" key="2">
    <source>
        <dbReference type="Proteomes" id="UP000030649"/>
    </source>
</evidence>
<dbReference type="Proteomes" id="UP000030649">
    <property type="component" value="Unassembled WGS sequence"/>
</dbReference>
<protein>
    <submittedName>
        <fullName evidence="1">Uncharacterized protein</fullName>
    </submittedName>
</protein>
<dbReference type="EMBL" id="KE356560">
    <property type="protein sequence ID" value="ERG92575.1"/>
    <property type="molecule type" value="Genomic_DNA"/>
</dbReference>
<organism evidence="1 2">
    <name type="scientific">Haloquadratum walsbyi J07HQW1</name>
    <dbReference type="NCBI Taxonomy" id="1238424"/>
    <lineage>
        <taxon>Archaea</taxon>
        <taxon>Methanobacteriati</taxon>
        <taxon>Methanobacteriota</taxon>
        <taxon>Stenosarchaea group</taxon>
        <taxon>Halobacteria</taxon>
        <taxon>Halobacteriales</taxon>
        <taxon>Haloferacaceae</taxon>
        <taxon>Haloquadratum</taxon>
    </lineage>
</organism>